<gene>
    <name evidence="2" type="ORF">JTE90_004671</name>
</gene>
<evidence type="ECO:0000256" key="1">
    <source>
        <dbReference type="SAM" id="Phobius"/>
    </source>
</evidence>
<organism evidence="2 3">
    <name type="scientific">Oedothorax gibbosus</name>
    <dbReference type="NCBI Taxonomy" id="931172"/>
    <lineage>
        <taxon>Eukaryota</taxon>
        <taxon>Metazoa</taxon>
        <taxon>Ecdysozoa</taxon>
        <taxon>Arthropoda</taxon>
        <taxon>Chelicerata</taxon>
        <taxon>Arachnida</taxon>
        <taxon>Araneae</taxon>
        <taxon>Araneomorphae</taxon>
        <taxon>Entelegynae</taxon>
        <taxon>Araneoidea</taxon>
        <taxon>Linyphiidae</taxon>
        <taxon>Erigoninae</taxon>
        <taxon>Oedothorax</taxon>
    </lineage>
</organism>
<comment type="caution">
    <text evidence="2">The sequence shown here is derived from an EMBL/GenBank/DDBJ whole genome shotgun (WGS) entry which is preliminary data.</text>
</comment>
<dbReference type="AlphaFoldDB" id="A0AAV6U8Q0"/>
<evidence type="ECO:0000313" key="2">
    <source>
        <dbReference type="EMBL" id="KAG8180712.1"/>
    </source>
</evidence>
<dbReference type="Proteomes" id="UP000827092">
    <property type="component" value="Unassembled WGS sequence"/>
</dbReference>
<proteinExistence type="predicted"/>
<keyword evidence="3" id="KW-1185">Reference proteome</keyword>
<feature type="transmembrane region" description="Helical" evidence="1">
    <location>
        <begin position="12"/>
        <end position="30"/>
    </location>
</feature>
<keyword evidence="1" id="KW-0812">Transmembrane</keyword>
<reference evidence="2 3" key="1">
    <citation type="journal article" date="2022" name="Nat. Ecol. Evol.">
        <title>A masculinizing supergene underlies an exaggerated male reproductive morph in a spider.</title>
        <authorList>
            <person name="Hendrickx F."/>
            <person name="De Corte Z."/>
            <person name="Sonet G."/>
            <person name="Van Belleghem S.M."/>
            <person name="Kostlbacher S."/>
            <person name="Vangestel C."/>
        </authorList>
    </citation>
    <scope>NUCLEOTIDE SEQUENCE [LARGE SCALE GENOMIC DNA]</scope>
    <source>
        <strain evidence="2">W744_W776</strain>
    </source>
</reference>
<keyword evidence="1" id="KW-1133">Transmembrane helix</keyword>
<protein>
    <submittedName>
        <fullName evidence="2">Uncharacterized protein</fullName>
    </submittedName>
</protein>
<sequence>MLGMSQYRPTLQPMFQLSVATVVIILTSLSRKIKFTSEKKVALPSSIVTLHDGRGVDWITNGQSASQIVPAEMYIGVAEVLQKGSINAINTTHFAEWPTPCTPSKSTCSVNYLSMLAGDLTFDQ</sequence>
<evidence type="ECO:0000313" key="3">
    <source>
        <dbReference type="Proteomes" id="UP000827092"/>
    </source>
</evidence>
<name>A0AAV6U8Q0_9ARAC</name>
<dbReference type="EMBL" id="JAFNEN010000553">
    <property type="protein sequence ID" value="KAG8180712.1"/>
    <property type="molecule type" value="Genomic_DNA"/>
</dbReference>
<keyword evidence="1" id="KW-0472">Membrane</keyword>
<accession>A0AAV6U8Q0</accession>